<proteinExistence type="predicted"/>
<accession>A0ABP0H8C1</accession>
<feature type="non-terminal residue" evidence="1">
    <location>
        <position position="1"/>
    </location>
</feature>
<name>A0ABP0H8C1_9DINO</name>
<organism evidence="1 2">
    <name type="scientific">Durusdinium trenchii</name>
    <dbReference type="NCBI Taxonomy" id="1381693"/>
    <lineage>
        <taxon>Eukaryota</taxon>
        <taxon>Sar</taxon>
        <taxon>Alveolata</taxon>
        <taxon>Dinophyceae</taxon>
        <taxon>Suessiales</taxon>
        <taxon>Symbiodiniaceae</taxon>
        <taxon>Durusdinium</taxon>
    </lineage>
</organism>
<comment type="caution">
    <text evidence="1">The sequence shown here is derived from an EMBL/GenBank/DDBJ whole genome shotgun (WGS) entry which is preliminary data.</text>
</comment>
<protein>
    <submittedName>
        <fullName evidence="1">Cyclin-dependent kinase-like 4</fullName>
    </submittedName>
</protein>
<dbReference type="EMBL" id="CAXAMM010000212">
    <property type="protein sequence ID" value="CAK8986457.1"/>
    <property type="molecule type" value="Genomic_DNA"/>
</dbReference>
<evidence type="ECO:0000313" key="1">
    <source>
        <dbReference type="EMBL" id="CAK8986457.1"/>
    </source>
</evidence>
<gene>
    <name evidence="1" type="ORF">SCF082_LOCUS556</name>
</gene>
<keyword evidence="2" id="KW-1185">Reference proteome</keyword>
<reference evidence="1 2" key="1">
    <citation type="submission" date="2024-02" db="EMBL/GenBank/DDBJ databases">
        <authorList>
            <person name="Chen Y."/>
            <person name="Shah S."/>
            <person name="Dougan E. K."/>
            <person name="Thang M."/>
            <person name="Chan C."/>
        </authorList>
    </citation>
    <scope>NUCLEOTIDE SEQUENCE [LARGE SCALE GENOMIC DNA]</scope>
</reference>
<sequence length="644" mass="69993">NLSKASLADTFMTFASLAKCLGVDQVADGVNCGLRFNGTEYNAPIHKACVSLWPVLEHGSLFKEAILRLELAWGRDLLSTQYTKLRRLIDTAKSSANGDRTEDFLAAWLVDQANLALNVKLIAASKVTEVWLERDRKHGIPGFWPCALMLLEVFDFLTPLVQKLPATEQAVAMEALRKLQDPIACWSEFLCAKGESSGSGGDVALVAVLTEDDDLQDAGAAEVSTTSAGDKISKAVGAALNPDTPSANDLVKAVSVVVQSFDTSSKSVSVTGAVPAPSLLTALDASSKLKGEDGQAERAAAWKQVQTERRKYVNFSIVPKVTKDALNSAFRSSGKVWSHQGLLNSSHRLLTASADLQPEACTAEPWVSPTIPDKTSWTAMAEFASAATGVCDFSLLFDGRMREEDLILSQSQTDELHVIFEGGCPPRAGRVRRLPLSARKIESAATRFPAQRARIKTTKKEHFTSCGEATTFQGTYSGVCYRSLGELPLIDAAAKAKILAVSVPDPWKDNHGEDVPLFWQEAKPISFYLALIDDMQVKAVFDMTAGSGALMEAALTRGIQYHGICFNRDHMTWLQAIADRAACVTLTSLRRLSRTTSQTCSALWSQAKTRQKRRSLWSQTAGMMPANPNECLPILTFHSFQQLG</sequence>
<evidence type="ECO:0000313" key="2">
    <source>
        <dbReference type="Proteomes" id="UP001642464"/>
    </source>
</evidence>
<dbReference type="Proteomes" id="UP001642464">
    <property type="component" value="Unassembled WGS sequence"/>
</dbReference>